<evidence type="ECO:0000259" key="2">
    <source>
        <dbReference type="SMART" id="SM01204"/>
    </source>
</evidence>
<dbReference type="AlphaFoldDB" id="A0A1H2TWC0"/>
<dbReference type="RefSeq" id="WP_245710389.1">
    <property type="nucleotide sequence ID" value="NZ_FNMZ01000001.1"/>
</dbReference>
<evidence type="ECO:0000313" key="4">
    <source>
        <dbReference type="Proteomes" id="UP000199118"/>
    </source>
</evidence>
<dbReference type="EMBL" id="FNMZ01000001">
    <property type="protein sequence ID" value="SDW48182.1"/>
    <property type="molecule type" value="Genomic_DNA"/>
</dbReference>
<sequence>MDDGPAPRAAGLDPRISGFVAAHAPAENAAVALSALSEALSAEPMALVILFVSSSADLDAVARAASGAFGGAHVIGCTTAGEISAQGYAENEIVAVGLPEAHFAARICFVSDLAGFRRAAATESAASLRAELAREAPRWTDEFAFLMVDGMSMREEPLVAALGAALGSMPLFGGSAGDALIFGRAYVLHEGRFHTDAAVLALVRSAYRVKVFNFDNLRPTARKMVVTGADPERRLVREINAEPAAREYARILGLDPDQLSPLIFSEHPVMVSVGGRHHVRAIGKVEPNGDLAFFSAIDEGLVLTLAEPMDAEANLREALEALEAEGAPAGILACDCVLRRVAAERSQTARAISDILSAGRVVGFNTFGEQYNSVHVNQTLTGVAIYRPEGAIPPRRDPA</sequence>
<dbReference type="InterPro" id="IPR019494">
    <property type="entry name" value="FIST_C"/>
</dbReference>
<protein>
    <submittedName>
        <fullName evidence="3">Uncharacterized conserved protein, contains FIST_N domain</fullName>
    </submittedName>
</protein>
<dbReference type="SMART" id="SM01204">
    <property type="entry name" value="FIST_C"/>
    <property type="match status" value="1"/>
</dbReference>
<dbReference type="Proteomes" id="UP000199118">
    <property type="component" value="Unassembled WGS sequence"/>
</dbReference>
<proteinExistence type="predicted"/>
<accession>A0A1H2TWC0</accession>
<evidence type="ECO:0000259" key="1">
    <source>
        <dbReference type="SMART" id="SM00897"/>
    </source>
</evidence>
<dbReference type="Pfam" id="PF08495">
    <property type="entry name" value="FIST"/>
    <property type="match status" value="1"/>
</dbReference>
<dbReference type="Pfam" id="PF10442">
    <property type="entry name" value="FIST_C"/>
    <property type="match status" value="1"/>
</dbReference>
<organism evidence="3 4">
    <name type="scientific">Albimonas donghaensis</name>
    <dbReference type="NCBI Taxonomy" id="356660"/>
    <lineage>
        <taxon>Bacteria</taxon>
        <taxon>Pseudomonadati</taxon>
        <taxon>Pseudomonadota</taxon>
        <taxon>Alphaproteobacteria</taxon>
        <taxon>Rhodobacterales</taxon>
        <taxon>Paracoccaceae</taxon>
        <taxon>Albimonas</taxon>
    </lineage>
</organism>
<reference evidence="3 4" key="1">
    <citation type="submission" date="2016-10" db="EMBL/GenBank/DDBJ databases">
        <authorList>
            <person name="de Groot N.N."/>
        </authorList>
    </citation>
    <scope>NUCLEOTIDE SEQUENCE [LARGE SCALE GENOMIC DNA]</scope>
    <source>
        <strain evidence="3 4">DSM 17890</strain>
    </source>
</reference>
<dbReference type="PANTHER" id="PTHR40252:SF2">
    <property type="entry name" value="BLR0328 PROTEIN"/>
    <property type="match status" value="1"/>
</dbReference>
<keyword evidence="4" id="KW-1185">Reference proteome</keyword>
<dbReference type="STRING" id="356660.SAMN05444336_1011141"/>
<dbReference type="SMART" id="SM00897">
    <property type="entry name" value="FIST"/>
    <property type="match status" value="1"/>
</dbReference>
<feature type="domain" description="FIST C-domain" evidence="2">
    <location>
        <begin position="244"/>
        <end position="373"/>
    </location>
</feature>
<dbReference type="PANTHER" id="PTHR40252">
    <property type="entry name" value="BLR0328 PROTEIN"/>
    <property type="match status" value="1"/>
</dbReference>
<feature type="domain" description="FIST" evidence="1">
    <location>
        <begin position="43"/>
        <end position="243"/>
    </location>
</feature>
<gene>
    <name evidence="3" type="ORF">SAMN05444336_1011141</name>
</gene>
<dbReference type="InterPro" id="IPR013702">
    <property type="entry name" value="FIST_domain_N"/>
</dbReference>
<name>A0A1H2TWC0_9RHOB</name>
<evidence type="ECO:0000313" key="3">
    <source>
        <dbReference type="EMBL" id="SDW48182.1"/>
    </source>
</evidence>